<dbReference type="InterPro" id="IPR011008">
    <property type="entry name" value="Dimeric_a/b-barrel"/>
</dbReference>
<reference evidence="4" key="4">
    <citation type="journal article" date="2015" name="G3 (Bethesda)">
        <title>Genome sequences of three phytopathogenic species of the Magnaporthaceae family of fungi.</title>
        <authorList>
            <person name="Okagaki L.H."/>
            <person name="Nunes C.C."/>
            <person name="Sailsbery J."/>
            <person name="Clay B."/>
            <person name="Brown D."/>
            <person name="John T."/>
            <person name="Oh Y."/>
            <person name="Young N."/>
            <person name="Fitzgerald M."/>
            <person name="Haas B.J."/>
            <person name="Zeng Q."/>
            <person name="Young S."/>
            <person name="Adiconis X."/>
            <person name="Fan L."/>
            <person name="Levin J.Z."/>
            <person name="Mitchell T.K."/>
            <person name="Okubara P.A."/>
            <person name="Farman M.L."/>
            <person name="Kohn L.M."/>
            <person name="Birren B."/>
            <person name="Ma L.-J."/>
            <person name="Dean R.A."/>
        </authorList>
    </citation>
    <scope>NUCLEOTIDE SEQUENCE</scope>
    <source>
        <strain evidence="4">R3-111a-1</strain>
    </source>
</reference>
<dbReference type="AlphaFoldDB" id="J3NVG0"/>
<dbReference type="Gene3D" id="3.30.70.100">
    <property type="match status" value="1"/>
</dbReference>
<keyword evidence="5" id="KW-1185">Reference proteome</keyword>
<dbReference type="VEuPathDB" id="FungiDB:GGTG_05275"/>
<dbReference type="GO" id="GO:0016491">
    <property type="term" value="F:oxidoreductase activity"/>
    <property type="evidence" value="ECO:0007669"/>
    <property type="project" value="InterPro"/>
</dbReference>
<dbReference type="EMBL" id="GL385397">
    <property type="protein sequence ID" value="EJT75338.1"/>
    <property type="molecule type" value="Genomic_DNA"/>
</dbReference>
<reference evidence="3" key="2">
    <citation type="submission" date="2010-07" db="EMBL/GenBank/DDBJ databases">
        <authorList>
            <consortium name="The Broad Institute Genome Sequencing Platform"/>
            <consortium name="Broad Institute Genome Sequencing Center for Infectious Disease"/>
            <person name="Ma L.-J."/>
            <person name="Dead R."/>
            <person name="Young S."/>
            <person name="Zeng Q."/>
            <person name="Koehrsen M."/>
            <person name="Alvarado L."/>
            <person name="Berlin A."/>
            <person name="Chapman S.B."/>
            <person name="Chen Z."/>
            <person name="Freedman E."/>
            <person name="Gellesch M."/>
            <person name="Goldberg J."/>
            <person name="Griggs A."/>
            <person name="Gujja S."/>
            <person name="Heilman E.R."/>
            <person name="Heiman D."/>
            <person name="Hepburn T."/>
            <person name="Howarth C."/>
            <person name="Jen D."/>
            <person name="Larson L."/>
            <person name="Mehta T."/>
            <person name="Neiman D."/>
            <person name="Pearson M."/>
            <person name="Roberts A."/>
            <person name="Saif S."/>
            <person name="Shea T."/>
            <person name="Shenoy N."/>
            <person name="Sisk P."/>
            <person name="Stolte C."/>
            <person name="Sykes S."/>
            <person name="Walk T."/>
            <person name="White J."/>
            <person name="Yandava C."/>
            <person name="Haas B."/>
            <person name="Nusbaum C."/>
            <person name="Birren B."/>
        </authorList>
    </citation>
    <scope>NUCLEOTIDE SEQUENCE</scope>
    <source>
        <strain evidence="3">R3-111a-1</strain>
    </source>
</reference>
<protein>
    <recommendedName>
        <fullName evidence="2">EthD domain-containing protein</fullName>
    </recommendedName>
</protein>
<proteinExistence type="inferred from homology"/>
<dbReference type="GeneID" id="20345733"/>
<dbReference type="Pfam" id="PF07110">
    <property type="entry name" value="EthD"/>
    <property type="match status" value="1"/>
</dbReference>
<evidence type="ECO:0000259" key="2">
    <source>
        <dbReference type="Pfam" id="PF07110"/>
    </source>
</evidence>
<dbReference type="eggNOG" id="ENOG502RADA">
    <property type="taxonomic scope" value="Eukaryota"/>
</dbReference>
<name>J3NVG0_GAET3</name>
<dbReference type="RefSeq" id="XP_009221338.1">
    <property type="nucleotide sequence ID" value="XM_009223074.1"/>
</dbReference>
<dbReference type="OrthoDB" id="2519291at2759"/>
<reference evidence="5" key="1">
    <citation type="submission" date="2010-07" db="EMBL/GenBank/DDBJ databases">
        <title>The genome sequence of Gaeumannomyces graminis var. tritici strain R3-111a-1.</title>
        <authorList>
            <consortium name="The Broad Institute Genome Sequencing Platform"/>
            <person name="Ma L.-J."/>
            <person name="Dead R."/>
            <person name="Young S."/>
            <person name="Zeng Q."/>
            <person name="Koehrsen M."/>
            <person name="Alvarado L."/>
            <person name="Berlin A."/>
            <person name="Chapman S.B."/>
            <person name="Chen Z."/>
            <person name="Freedman E."/>
            <person name="Gellesch M."/>
            <person name="Goldberg J."/>
            <person name="Griggs A."/>
            <person name="Gujja S."/>
            <person name="Heilman E.R."/>
            <person name="Heiman D."/>
            <person name="Hepburn T."/>
            <person name="Howarth C."/>
            <person name="Jen D."/>
            <person name="Larson L."/>
            <person name="Mehta T."/>
            <person name="Neiman D."/>
            <person name="Pearson M."/>
            <person name="Roberts A."/>
            <person name="Saif S."/>
            <person name="Shea T."/>
            <person name="Shenoy N."/>
            <person name="Sisk P."/>
            <person name="Stolte C."/>
            <person name="Sykes S."/>
            <person name="Walk T."/>
            <person name="White J."/>
            <person name="Yandava C."/>
            <person name="Haas B."/>
            <person name="Nusbaum C."/>
            <person name="Birren B."/>
        </authorList>
    </citation>
    <scope>NUCLEOTIDE SEQUENCE [LARGE SCALE GENOMIC DNA]</scope>
    <source>
        <strain evidence="5">R3-111a-1</strain>
    </source>
</reference>
<evidence type="ECO:0000313" key="5">
    <source>
        <dbReference type="Proteomes" id="UP000006039"/>
    </source>
</evidence>
<reference evidence="3" key="3">
    <citation type="submission" date="2010-09" db="EMBL/GenBank/DDBJ databases">
        <title>Annotation of Gaeumannomyces graminis var. tritici R3-111a-1.</title>
        <authorList>
            <consortium name="The Broad Institute Genome Sequencing Platform"/>
            <person name="Ma L.-J."/>
            <person name="Dead R."/>
            <person name="Young S.K."/>
            <person name="Zeng Q."/>
            <person name="Gargeya S."/>
            <person name="Fitzgerald M."/>
            <person name="Haas B."/>
            <person name="Abouelleil A."/>
            <person name="Alvarado L."/>
            <person name="Arachchi H.M."/>
            <person name="Berlin A."/>
            <person name="Brown A."/>
            <person name="Chapman S.B."/>
            <person name="Chen Z."/>
            <person name="Dunbar C."/>
            <person name="Freedman E."/>
            <person name="Gearin G."/>
            <person name="Gellesch M."/>
            <person name="Goldberg J."/>
            <person name="Griggs A."/>
            <person name="Gujja S."/>
            <person name="Heiman D."/>
            <person name="Howarth C."/>
            <person name="Larson L."/>
            <person name="Lui A."/>
            <person name="MacDonald P.J.P."/>
            <person name="Mehta T."/>
            <person name="Montmayeur A."/>
            <person name="Murphy C."/>
            <person name="Neiman D."/>
            <person name="Pearson M."/>
            <person name="Priest M."/>
            <person name="Roberts A."/>
            <person name="Saif S."/>
            <person name="Shea T."/>
            <person name="Shenoy N."/>
            <person name="Sisk P."/>
            <person name="Stolte C."/>
            <person name="Sykes S."/>
            <person name="Yandava C."/>
            <person name="Wortman J."/>
            <person name="Nusbaum C."/>
            <person name="Birren B."/>
        </authorList>
    </citation>
    <scope>NUCLEOTIDE SEQUENCE</scope>
    <source>
        <strain evidence="3">R3-111a-1</strain>
    </source>
</reference>
<dbReference type="HOGENOM" id="CLU_115019_2_2_1"/>
<gene>
    <name evidence="4" type="primary">20345733</name>
    <name evidence="3" type="ORF">GGTG_05275</name>
</gene>
<accession>J3NVG0</accession>
<organism evidence="3">
    <name type="scientific">Gaeumannomyces tritici (strain R3-111a-1)</name>
    <name type="common">Wheat and barley take-all root rot fungus</name>
    <name type="synonym">Gaeumannomyces graminis var. tritici</name>
    <dbReference type="NCBI Taxonomy" id="644352"/>
    <lineage>
        <taxon>Eukaryota</taxon>
        <taxon>Fungi</taxon>
        <taxon>Dikarya</taxon>
        <taxon>Ascomycota</taxon>
        <taxon>Pezizomycotina</taxon>
        <taxon>Sordariomycetes</taxon>
        <taxon>Sordariomycetidae</taxon>
        <taxon>Magnaporthales</taxon>
        <taxon>Magnaporthaceae</taxon>
        <taxon>Gaeumannomyces</taxon>
    </lineage>
</organism>
<sequence>MVYKVMVLAGRKDGITHDYFKSRYEQHMHLMAKLAGDAAPLKHTRWYPKHEGPDDKPVFLAGSPDSMFHDVIAEITCESEEAFGAFVQSLNTDEAKAAIAADEAGFWDRKRQSVVVIGNVEVWEGKEN</sequence>
<dbReference type="SUPFAM" id="SSF54909">
    <property type="entry name" value="Dimeric alpha+beta barrel"/>
    <property type="match status" value="1"/>
</dbReference>
<reference evidence="4" key="5">
    <citation type="submission" date="2018-04" db="UniProtKB">
        <authorList>
            <consortium name="EnsemblFungi"/>
        </authorList>
    </citation>
    <scope>IDENTIFICATION</scope>
    <source>
        <strain evidence="4">R3-111a-1</strain>
    </source>
</reference>
<dbReference type="Proteomes" id="UP000006039">
    <property type="component" value="Unassembled WGS sequence"/>
</dbReference>
<dbReference type="InterPro" id="IPR009799">
    <property type="entry name" value="EthD_dom"/>
</dbReference>
<evidence type="ECO:0000313" key="3">
    <source>
        <dbReference type="EMBL" id="EJT75338.1"/>
    </source>
</evidence>
<feature type="domain" description="EthD" evidence="2">
    <location>
        <begin position="12"/>
        <end position="109"/>
    </location>
</feature>
<dbReference type="EnsemblFungi" id="EJT75338">
    <property type="protein sequence ID" value="EJT75338"/>
    <property type="gene ID" value="GGTG_05275"/>
</dbReference>
<comment type="similarity">
    <text evidence="1">Belongs to the tpcK family.</text>
</comment>
<evidence type="ECO:0000256" key="1">
    <source>
        <dbReference type="ARBA" id="ARBA00005986"/>
    </source>
</evidence>
<evidence type="ECO:0000313" key="4">
    <source>
        <dbReference type="EnsemblFungi" id="EJT75338"/>
    </source>
</evidence>